<feature type="region of interest" description="Disordered" evidence="1">
    <location>
        <begin position="54"/>
        <end position="73"/>
    </location>
</feature>
<comment type="caution">
    <text evidence="2">The sequence shown here is derived from an EMBL/GenBank/DDBJ whole genome shotgun (WGS) entry which is preliminary data.</text>
</comment>
<gene>
    <name evidence="2" type="ORF">ILEXP_LOCUS53975</name>
</gene>
<protein>
    <submittedName>
        <fullName evidence="2">Uncharacterized protein</fullName>
    </submittedName>
</protein>
<evidence type="ECO:0000256" key="1">
    <source>
        <dbReference type="SAM" id="MobiDB-lite"/>
    </source>
</evidence>
<evidence type="ECO:0000313" key="2">
    <source>
        <dbReference type="EMBL" id="CAK9183686.1"/>
    </source>
</evidence>
<organism evidence="2 3">
    <name type="scientific">Ilex paraguariensis</name>
    <name type="common">yerba mate</name>
    <dbReference type="NCBI Taxonomy" id="185542"/>
    <lineage>
        <taxon>Eukaryota</taxon>
        <taxon>Viridiplantae</taxon>
        <taxon>Streptophyta</taxon>
        <taxon>Embryophyta</taxon>
        <taxon>Tracheophyta</taxon>
        <taxon>Spermatophyta</taxon>
        <taxon>Magnoliopsida</taxon>
        <taxon>eudicotyledons</taxon>
        <taxon>Gunneridae</taxon>
        <taxon>Pentapetalae</taxon>
        <taxon>asterids</taxon>
        <taxon>campanulids</taxon>
        <taxon>Aquifoliales</taxon>
        <taxon>Aquifoliaceae</taxon>
        <taxon>Ilex</taxon>
    </lineage>
</organism>
<proteinExistence type="predicted"/>
<reference evidence="2 3" key="1">
    <citation type="submission" date="2024-02" db="EMBL/GenBank/DDBJ databases">
        <authorList>
            <person name="Vignale AGUSTIN F."/>
            <person name="Sosa J E."/>
            <person name="Modenutti C."/>
        </authorList>
    </citation>
    <scope>NUCLEOTIDE SEQUENCE [LARGE SCALE GENOMIC DNA]</scope>
</reference>
<accession>A0ABC8URK7</accession>
<evidence type="ECO:0000313" key="3">
    <source>
        <dbReference type="Proteomes" id="UP001642360"/>
    </source>
</evidence>
<name>A0ABC8URK7_9AQUA</name>
<dbReference type="EMBL" id="CAUOFW020008725">
    <property type="protein sequence ID" value="CAK9183686.1"/>
    <property type="molecule type" value="Genomic_DNA"/>
</dbReference>
<feature type="compositionally biased region" description="Basic and acidic residues" evidence="1">
    <location>
        <begin position="54"/>
        <end position="66"/>
    </location>
</feature>
<dbReference type="Proteomes" id="UP001642360">
    <property type="component" value="Unassembled WGS sequence"/>
</dbReference>
<keyword evidence="3" id="KW-1185">Reference proteome</keyword>
<dbReference type="AlphaFoldDB" id="A0ABC8URK7"/>
<sequence>MGDELGARAVRNQVAVWASKPKKDYSVILPRRKNDFAWQQFHFLRRDEYPAKAFHIPDQKRPESKTLKPRSKM</sequence>